<dbReference type="SMART" id="SM00896">
    <property type="entry name" value="FDX-ACB"/>
    <property type="match status" value="1"/>
</dbReference>
<sequence>MIAGAVSENSIMHWKLKKEKLDFYDIKVLNIIEECKNIIKNKLIDIKIFDLYQGDEIKNGFKSISLRLILQDKNTTLTNKKINIILEKCITILKNKFKVEIRGISST</sequence>
<protein>
    <recommendedName>
        <fullName evidence="1">FDX-ACB domain-containing protein</fullName>
    </recommendedName>
</protein>
<proteinExistence type="predicted"/>
<evidence type="ECO:0000313" key="3">
    <source>
        <dbReference type="Proteomes" id="UP000092460"/>
    </source>
</evidence>
<feature type="domain" description="FDX-ACB" evidence="1">
    <location>
        <begin position="1"/>
        <end position="102"/>
    </location>
</feature>
<keyword evidence="3" id="KW-1185">Reference proteome</keyword>
<dbReference type="Proteomes" id="UP000092460">
    <property type="component" value="Unassembled WGS sequence"/>
</dbReference>
<dbReference type="InterPro" id="IPR036690">
    <property type="entry name" value="Fdx_antiC-bd_sf"/>
</dbReference>
<dbReference type="Gene3D" id="3.30.70.380">
    <property type="entry name" value="Ferrodoxin-fold anticodon-binding domain"/>
    <property type="match status" value="1"/>
</dbReference>
<dbReference type="VEuPathDB" id="VectorBase:GPPI049264"/>
<accession>A0A1B0C4X8</accession>
<reference evidence="3" key="1">
    <citation type="submission" date="2015-01" db="EMBL/GenBank/DDBJ databases">
        <authorList>
            <person name="Aksoy S."/>
            <person name="Warren W."/>
            <person name="Wilson R.K."/>
        </authorList>
    </citation>
    <scope>NUCLEOTIDE SEQUENCE [LARGE SCALE GENOMIC DNA]</scope>
    <source>
        <strain evidence="3">IAEA</strain>
    </source>
</reference>
<organism evidence="2 3">
    <name type="scientific">Glossina palpalis gambiensis</name>
    <dbReference type="NCBI Taxonomy" id="67801"/>
    <lineage>
        <taxon>Eukaryota</taxon>
        <taxon>Metazoa</taxon>
        <taxon>Ecdysozoa</taxon>
        <taxon>Arthropoda</taxon>
        <taxon>Hexapoda</taxon>
        <taxon>Insecta</taxon>
        <taxon>Pterygota</taxon>
        <taxon>Neoptera</taxon>
        <taxon>Endopterygota</taxon>
        <taxon>Diptera</taxon>
        <taxon>Brachycera</taxon>
        <taxon>Muscomorpha</taxon>
        <taxon>Hippoboscoidea</taxon>
        <taxon>Glossinidae</taxon>
        <taxon>Glossina</taxon>
    </lineage>
</organism>
<dbReference type="Pfam" id="PF03147">
    <property type="entry name" value="FDX-ACB"/>
    <property type="match status" value="1"/>
</dbReference>
<dbReference type="SUPFAM" id="SSF54991">
    <property type="entry name" value="Anticodon-binding domain of PheRS"/>
    <property type="match status" value="1"/>
</dbReference>
<dbReference type="EnsemblMetazoa" id="GPPI049264-RA">
    <property type="protein sequence ID" value="GPPI049264-PA"/>
    <property type="gene ID" value="GPPI049264"/>
</dbReference>
<evidence type="ECO:0000313" key="2">
    <source>
        <dbReference type="EnsemblMetazoa" id="GPPI049264-PA"/>
    </source>
</evidence>
<dbReference type="PROSITE" id="PS51447">
    <property type="entry name" value="FDX_ACB"/>
    <property type="match status" value="1"/>
</dbReference>
<name>A0A1B0C4X8_9MUSC</name>
<evidence type="ECO:0000259" key="1">
    <source>
        <dbReference type="PROSITE" id="PS51447"/>
    </source>
</evidence>
<dbReference type="AlphaFoldDB" id="A0A1B0C4X8"/>
<reference evidence="2" key="2">
    <citation type="submission" date="2020-05" db="UniProtKB">
        <authorList>
            <consortium name="EnsemblMetazoa"/>
        </authorList>
    </citation>
    <scope>IDENTIFICATION</scope>
    <source>
        <strain evidence="2">IAEA</strain>
    </source>
</reference>
<dbReference type="EMBL" id="JXJN01025711">
    <property type="status" value="NOT_ANNOTATED_CDS"/>
    <property type="molecule type" value="Genomic_DNA"/>
</dbReference>
<dbReference type="InterPro" id="IPR005121">
    <property type="entry name" value="Fdx_antiC-bd"/>
</dbReference>